<dbReference type="RefSeq" id="WP_211633041.1">
    <property type="nucleotide sequence ID" value="NZ_CP073100.1"/>
</dbReference>
<dbReference type="EMBL" id="CP073100">
    <property type="protein sequence ID" value="QUE52260.1"/>
    <property type="molecule type" value="Genomic_DNA"/>
</dbReference>
<protein>
    <submittedName>
        <fullName evidence="1">Uncharacterized protein</fullName>
    </submittedName>
</protein>
<gene>
    <name evidence="1" type="ORF">KBB96_05050</name>
</gene>
<evidence type="ECO:0000313" key="1">
    <source>
        <dbReference type="EMBL" id="QUE52260.1"/>
    </source>
</evidence>
<keyword evidence="2" id="KW-1185">Reference proteome</keyword>
<organism evidence="1 2">
    <name type="scientific">Luteolibacter ambystomatis</name>
    <dbReference type="NCBI Taxonomy" id="2824561"/>
    <lineage>
        <taxon>Bacteria</taxon>
        <taxon>Pseudomonadati</taxon>
        <taxon>Verrucomicrobiota</taxon>
        <taxon>Verrucomicrobiia</taxon>
        <taxon>Verrucomicrobiales</taxon>
        <taxon>Verrucomicrobiaceae</taxon>
        <taxon>Luteolibacter</taxon>
    </lineage>
</organism>
<evidence type="ECO:0000313" key="2">
    <source>
        <dbReference type="Proteomes" id="UP000676169"/>
    </source>
</evidence>
<dbReference type="AlphaFoldDB" id="A0A975J1F1"/>
<dbReference type="KEGG" id="lamb:KBB96_05050"/>
<sequence>MQPYTIHPPFFLLRSLERCWRCNEVARVFAFAASRCTTSDEELEDYIPLGGPFMLYNALDLPADLVEFARELGASIQRRYSKTAETEYYMNLCHCGAPFGDYFMFNEPGHAFFPTSEEEAAMIEIFQLPLPHPVGVDSGFTESDLSLIFECGIRR</sequence>
<accession>A0A975J1F1</accession>
<dbReference type="Proteomes" id="UP000676169">
    <property type="component" value="Chromosome"/>
</dbReference>
<reference evidence="1" key="1">
    <citation type="submission" date="2021-04" db="EMBL/GenBank/DDBJ databases">
        <title>Luteolibacter sp. 32A isolated from the skin of an Anderson's salamander (Ambystoma andersonii).</title>
        <authorList>
            <person name="Spergser J."/>
            <person name="Busse H.-J."/>
        </authorList>
    </citation>
    <scope>NUCLEOTIDE SEQUENCE</scope>
    <source>
        <strain evidence="1">32A</strain>
    </source>
</reference>
<name>A0A975J1F1_9BACT</name>
<proteinExistence type="predicted"/>